<keyword evidence="3" id="KW-1133">Transmembrane helix</keyword>
<sequence length="176" mass="18554">MTVTRLIARPLLASAFFVGAVSALKNAQALGPKAAPVTEKIVPLAHKALPQLPIPEDPVTLVRINAAIQLGAAAALATGKAPRTASTVLLASLAPTTFAGHPFWKEKDKAARKAQELHFFKNLSMVGGLILAGVDTEGKPGVAWRTRRAAKDARREAKHLAATARREAKLVAAQVH</sequence>
<keyword evidence="5" id="KW-0732">Signal</keyword>
<dbReference type="GO" id="GO:0016020">
    <property type="term" value="C:membrane"/>
    <property type="evidence" value="ECO:0007669"/>
    <property type="project" value="UniProtKB-SubCell"/>
</dbReference>
<dbReference type="InterPro" id="IPR032808">
    <property type="entry name" value="DoxX"/>
</dbReference>
<evidence type="ECO:0000313" key="7">
    <source>
        <dbReference type="Proteomes" id="UP000580910"/>
    </source>
</evidence>
<name>A0A7W3IY08_9ACTN</name>
<dbReference type="AlphaFoldDB" id="A0A7W3IY08"/>
<dbReference type="EMBL" id="JACGXA010000001">
    <property type="protein sequence ID" value="MBA8802569.1"/>
    <property type="molecule type" value="Genomic_DNA"/>
</dbReference>
<dbReference type="Pfam" id="PF07681">
    <property type="entry name" value="DoxX"/>
    <property type="match status" value="1"/>
</dbReference>
<dbReference type="RefSeq" id="WP_182537096.1">
    <property type="nucleotide sequence ID" value="NZ_JACGXA010000001.1"/>
</dbReference>
<evidence type="ECO:0000256" key="5">
    <source>
        <dbReference type="SAM" id="SignalP"/>
    </source>
</evidence>
<organism evidence="6 7">
    <name type="scientific">Nocardioides ginsengisegetis</name>
    <dbReference type="NCBI Taxonomy" id="661491"/>
    <lineage>
        <taxon>Bacteria</taxon>
        <taxon>Bacillati</taxon>
        <taxon>Actinomycetota</taxon>
        <taxon>Actinomycetes</taxon>
        <taxon>Propionibacteriales</taxon>
        <taxon>Nocardioidaceae</taxon>
        <taxon>Nocardioides</taxon>
    </lineage>
</organism>
<comment type="caution">
    <text evidence="6">The sequence shown here is derived from an EMBL/GenBank/DDBJ whole genome shotgun (WGS) entry which is preliminary data.</text>
</comment>
<evidence type="ECO:0000256" key="4">
    <source>
        <dbReference type="ARBA" id="ARBA00023136"/>
    </source>
</evidence>
<dbReference type="Proteomes" id="UP000580910">
    <property type="component" value="Unassembled WGS sequence"/>
</dbReference>
<keyword evidence="7" id="KW-1185">Reference proteome</keyword>
<comment type="subcellular location">
    <subcellularLocation>
        <location evidence="1">Membrane</location>
        <topology evidence="1">Multi-pass membrane protein</topology>
    </subcellularLocation>
</comment>
<evidence type="ECO:0000256" key="1">
    <source>
        <dbReference type="ARBA" id="ARBA00004141"/>
    </source>
</evidence>
<evidence type="ECO:0000256" key="3">
    <source>
        <dbReference type="ARBA" id="ARBA00022989"/>
    </source>
</evidence>
<feature type="chain" id="PRO_5039197287" evidence="5">
    <location>
        <begin position="21"/>
        <end position="176"/>
    </location>
</feature>
<keyword evidence="4" id="KW-0472">Membrane</keyword>
<accession>A0A7W3IY08</accession>
<gene>
    <name evidence="6" type="ORF">FB382_000860</name>
</gene>
<reference evidence="6 7" key="1">
    <citation type="submission" date="2020-07" db="EMBL/GenBank/DDBJ databases">
        <title>Sequencing the genomes of 1000 actinobacteria strains.</title>
        <authorList>
            <person name="Klenk H.-P."/>
        </authorList>
    </citation>
    <scope>NUCLEOTIDE SEQUENCE [LARGE SCALE GENOMIC DNA]</scope>
    <source>
        <strain evidence="6 7">DSM 21349</strain>
    </source>
</reference>
<protein>
    <submittedName>
        <fullName evidence="6">Putative membrane protein YphA (DoxX/SURF4 family)</fullName>
    </submittedName>
</protein>
<feature type="signal peptide" evidence="5">
    <location>
        <begin position="1"/>
        <end position="20"/>
    </location>
</feature>
<keyword evidence="2" id="KW-0812">Transmembrane</keyword>
<evidence type="ECO:0000313" key="6">
    <source>
        <dbReference type="EMBL" id="MBA8802569.1"/>
    </source>
</evidence>
<proteinExistence type="predicted"/>
<evidence type="ECO:0000256" key="2">
    <source>
        <dbReference type="ARBA" id="ARBA00022692"/>
    </source>
</evidence>